<gene>
    <name evidence="1" type="ORF">IAQ67_14745</name>
</gene>
<sequence length="70" mass="8310">MGQNLKNWFVEVTYTHENSVLLETAFQELVKRVGNEIVRRSGNNIQLRYPQVAYEERALEVIRKYQLVKV</sequence>
<evidence type="ECO:0000313" key="2">
    <source>
        <dbReference type="Proteomes" id="UP000516384"/>
    </source>
</evidence>
<dbReference type="EMBL" id="CP061172">
    <property type="protein sequence ID" value="QNR65172.1"/>
    <property type="molecule type" value="Genomic_DNA"/>
</dbReference>
<evidence type="ECO:0000313" key="1">
    <source>
        <dbReference type="EMBL" id="QNR65172.1"/>
    </source>
</evidence>
<dbReference type="AlphaFoldDB" id="A0A7H0Y264"/>
<dbReference type="Proteomes" id="UP000516384">
    <property type="component" value="Chromosome"/>
</dbReference>
<reference evidence="1 2" key="1">
    <citation type="submission" date="2020-09" db="EMBL/GenBank/DDBJ databases">
        <title>Characterization of Paenibacillus peoriae strain ZF390 with broad-spectrum antimicrobial activity as a potential biocontrol agent.</title>
        <authorList>
            <person name="Li L."/>
            <person name="Zhao Y."/>
            <person name="Li B."/>
            <person name="Xie X."/>
        </authorList>
    </citation>
    <scope>NUCLEOTIDE SEQUENCE [LARGE SCALE GENOMIC DNA]</scope>
    <source>
        <strain evidence="1 2">ZF390</strain>
    </source>
</reference>
<name>A0A7H0Y264_9BACL</name>
<dbReference type="RefSeq" id="WP_190297081.1">
    <property type="nucleotide sequence ID" value="NZ_CP061172.1"/>
</dbReference>
<organism evidence="1 2">
    <name type="scientific">Paenibacillus peoriae</name>
    <dbReference type="NCBI Taxonomy" id="59893"/>
    <lineage>
        <taxon>Bacteria</taxon>
        <taxon>Bacillati</taxon>
        <taxon>Bacillota</taxon>
        <taxon>Bacilli</taxon>
        <taxon>Bacillales</taxon>
        <taxon>Paenibacillaceae</taxon>
        <taxon>Paenibacillus</taxon>
    </lineage>
</organism>
<protein>
    <submittedName>
        <fullName evidence="1">Uncharacterized protein</fullName>
    </submittedName>
</protein>
<proteinExistence type="predicted"/>
<accession>A0A7H0Y264</accession>